<organism evidence="2 3">
    <name type="scientific">Meloidogyne incognita</name>
    <name type="common">Southern root-knot nematode worm</name>
    <name type="synonym">Oxyuris incognita</name>
    <dbReference type="NCBI Taxonomy" id="6306"/>
    <lineage>
        <taxon>Eukaryota</taxon>
        <taxon>Metazoa</taxon>
        <taxon>Ecdysozoa</taxon>
        <taxon>Nematoda</taxon>
        <taxon>Chromadorea</taxon>
        <taxon>Rhabditida</taxon>
        <taxon>Tylenchina</taxon>
        <taxon>Tylenchomorpha</taxon>
        <taxon>Tylenchoidea</taxon>
        <taxon>Meloidogynidae</taxon>
        <taxon>Meloidogyninae</taxon>
        <taxon>Meloidogyne</taxon>
        <taxon>Meloidogyne incognita group</taxon>
    </lineage>
</organism>
<evidence type="ECO:0000259" key="1">
    <source>
        <dbReference type="Pfam" id="PF06202"/>
    </source>
</evidence>
<sequence length="89" mass="10227">MSAKLKIASLLYKNGRKLEWQQTLDEIRRRLYRYEKILTNGEWASLPELTNAKGEKCGDSCPAQAWSVGYALDVIETMRKCQEEVGMVD</sequence>
<dbReference type="PANTHER" id="PTHR10569:SF2">
    <property type="entry name" value="GLYCOGEN DEBRANCHING ENZYME"/>
    <property type="match status" value="1"/>
</dbReference>
<reference evidence="3" key="1">
    <citation type="submission" date="2022-11" db="UniProtKB">
        <authorList>
            <consortium name="WormBaseParasite"/>
        </authorList>
    </citation>
    <scope>IDENTIFICATION</scope>
</reference>
<dbReference type="AlphaFoldDB" id="A0A914KPJ7"/>
<dbReference type="InterPro" id="IPR032790">
    <property type="entry name" value="GDE_C"/>
</dbReference>
<dbReference type="Pfam" id="PF06202">
    <property type="entry name" value="GDE_C"/>
    <property type="match status" value="1"/>
</dbReference>
<dbReference type="PANTHER" id="PTHR10569">
    <property type="entry name" value="GLYCOGEN DEBRANCHING ENZYME"/>
    <property type="match status" value="1"/>
</dbReference>
<name>A0A914KPJ7_MELIC</name>
<keyword evidence="2" id="KW-1185">Reference proteome</keyword>
<evidence type="ECO:0000313" key="3">
    <source>
        <dbReference type="WBParaSite" id="Minc3s00068g03412"/>
    </source>
</evidence>
<dbReference type="GO" id="GO:0005980">
    <property type="term" value="P:glycogen catabolic process"/>
    <property type="evidence" value="ECO:0007669"/>
    <property type="project" value="InterPro"/>
</dbReference>
<dbReference type="GO" id="GO:0004134">
    <property type="term" value="F:4-alpha-glucanotransferase activity"/>
    <property type="evidence" value="ECO:0007669"/>
    <property type="project" value="InterPro"/>
</dbReference>
<evidence type="ECO:0000313" key="2">
    <source>
        <dbReference type="Proteomes" id="UP000887563"/>
    </source>
</evidence>
<feature type="domain" description="Glycogen debranching enzyme C-terminal" evidence="1">
    <location>
        <begin position="20"/>
        <end position="71"/>
    </location>
</feature>
<dbReference type="Proteomes" id="UP000887563">
    <property type="component" value="Unplaced"/>
</dbReference>
<dbReference type="SUPFAM" id="SSF48208">
    <property type="entry name" value="Six-hairpin glycosidases"/>
    <property type="match status" value="1"/>
</dbReference>
<dbReference type="WBParaSite" id="Minc3s00068g03412">
    <property type="protein sequence ID" value="Minc3s00068g03412"/>
    <property type="gene ID" value="Minc3s00068g03412"/>
</dbReference>
<protein>
    <submittedName>
        <fullName evidence="3">Glycogen debranching enzyme C-terminal domain-containing protein</fullName>
    </submittedName>
</protein>
<dbReference type="GO" id="GO:0004135">
    <property type="term" value="F:amylo-alpha-1,6-glucosidase activity"/>
    <property type="evidence" value="ECO:0007669"/>
    <property type="project" value="InterPro"/>
</dbReference>
<dbReference type="InterPro" id="IPR010401">
    <property type="entry name" value="AGL/Gdb1"/>
</dbReference>
<proteinExistence type="predicted"/>
<dbReference type="InterPro" id="IPR008928">
    <property type="entry name" value="6-hairpin_glycosidase_sf"/>
</dbReference>
<accession>A0A914KPJ7</accession>